<dbReference type="Pfam" id="PF13439">
    <property type="entry name" value="Glyco_transf_4"/>
    <property type="match status" value="1"/>
</dbReference>
<feature type="domain" description="Glycosyltransferase subfamily 4-like N-terminal" evidence="1">
    <location>
        <begin position="42"/>
        <end position="147"/>
    </location>
</feature>
<proteinExistence type="predicted"/>
<dbReference type="PANTHER" id="PTHR12526:SF630">
    <property type="entry name" value="GLYCOSYLTRANSFERASE"/>
    <property type="match status" value="1"/>
</dbReference>
<accession>A0A6C0IFF2</accession>
<name>A0A6C0IFF2_9ZZZZ</name>
<sequence>MRIVLIAPGYTPFPPKGWGAVESIVWDYYENLQKRQYDVHIVNQSNTTNIIQETNQLNPDVVHIMYDDYIVVAPHLNCSTILYTSHYAYITHPNFENEHRGYFYSHFCQVLQNKDRVIINAISEEIKQVYIKYGFPPERIQVICNGAREDLFRYSNDPKYPHKSIYLAKIERRKSQYKYQQIPNIDFVGNYQDSPFNTQSPHYLGEWNKETLYENMTDYGNLVLLSEGEADPLVVKEALMAGLGVVLSECSAANLDLNQPFITVVPNDKLHDIVYVSRVISLNREASVVCRQEIRQYALDHFAWDKIIDKYVSMKIV</sequence>
<protein>
    <recommendedName>
        <fullName evidence="1">Glycosyltransferase subfamily 4-like N-terminal domain-containing protein</fullName>
    </recommendedName>
</protein>
<evidence type="ECO:0000259" key="1">
    <source>
        <dbReference type="Pfam" id="PF13439"/>
    </source>
</evidence>
<organism evidence="2">
    <name type="scientific">viral metagenome</name>
    <dbReference type="NCBI Taxonomy" id="1070528"/>
    <lineage>
        <taxon>unclassified sequences</taxon>
        <taxon>metagenomes</taxon>
        <taxon>organismal metagenomes</taxon>
    </lineage>
</organism>
<dbReference type="EMBL" id="MN740153">
    <property type="protein sequence ID" value="QHT90253.1"/>
    <property type="molecule type" value="Genomic_DNA"/>
</dbReference>
<dbReference type="CDD" id="cd03801">
    <property type="entry name" value="GT4_PimA-like"/>
    <property type="match status" value="1"/>
</dbReference>
<reference evidence="2" key="1">
    <citation type="journal article" date="2020" name="Nature">
        <title>Giant virus diversity and host interactions through global metagenomics.</title>
        <authorList>
            <person name="Schulz F."/>
            <person name="Roux S."/>
            <person name="Paez-Espino D."/>
            <person name="Jungbluth S."/>
            <person name="Walsh D.A."/>
            <person name="Denef V.J."/>
            <person name="McMahon K.D."/>
            <person name="Konstantinidis K.T."/>
            <person name="Eloe-Fadrosh E.A."/>
            <person name="Kyrpides N.C."/>
            <person name="Woyke T."/>
        </authorList>
    </citation>
    <scope>NUCLEOTIDE SEQUENCE</scope>
    <source>
        <strain evidence="2">GVMAG-M-3300023184-68</strain>
    </source>
</reference>
<dbReference type="PANTHER" id="PTHR12526">
    <property type="entry name" value="GLYCOSYLTRANSFERASE"/>
    <property type="match status" value="1"/>
</dbReference>
<evidence type="ECO:0000313" key="2">
    <source>
        <dbReference type="EMBL" id="QHT90253.1"/>
    </source>
</evidence>
<dbReference type="Gene3D" id="3.40.50.2000">
    <property type="entry name" value="Glycogen Phosphorylase B"/>
    <property type="match status" value="1"/>
</dbReference>
<dbReference type="AlphaFoldDB" id="A0A6C0IFF2"/>
<dbReference type="SUPFAM" id="SSF53756">
    <property type="entry name" value="UDP-Glycosyltransferase/glycogen phosphorylase"/>
    <property type="match status" value="1"/>
</dbReference>
<dbReference type="InterPro" id="IPR028098">
    <property type="entry name" value="Glyco_trans_4-like_N"/>
</dbReference>